<organism evidence="11 12">
    <name type="scientific">Hansschlegelia quercus</name>
    <dbReference type="NCBI Taxonomy" id="2528245"/>
    <lineage>
        <taxon>Bacteria</taxon>
        <taxon>Pseudomonadati</taxon>
        <taxon>Pseudomonadota</taxon>
        <taxon>Alphaproteobacteria</taxon>
        <taxon>Hyphomicrobiales</taxon>
        <taxon>Methylopilaceae</taxon>
        <taxon>Hansschlegelia</taxon>
    </lineage>
</organism>
<evidence type="ECO:0000313" key="11">
    <source>
        <dbReference type="EMBL" id="TBN48693.1"/>
    </source>
</evidence>
<gene>
    <name evidence="11" type="ORF">EYR15_13990</name>
</gene>
<evidence type="ECO:0000256" key="1">
    <source>
        <dbReference type="ARBA" id="ARBA00010342"/>
    </source>
</evidence>
<reference evidence="11 12" key="1">
    <citation type="submission" date="2019-02" db="EMBL/GenBank/DDBJ databases">
        <title>Hansschlegelia quercus sp. nov., a novel methylotrophic bacterium from buds of oak (Quercus robur L.).</title>
        <authorList>
            <person name="Agafonova N.V."/>
            <person name="Kaparullina E.N."/>
            <person name="Grouzdev D.S."/>
            <person name="Doronina N.V."/>
        </authorList>
    </citation>
    <scope>NUCLEOTIDE SEQUENCE [LARGE SCALE GENOMIC DNA]</scope>
    <source>
        <strain evidence="11 12">Dub</strain>
    </source>
</reference>
<sequence length="184" mass="20171">MRKSPAFAVLRGLHAEEARRAASKHAARLGLVCLLAFASTPAFAVNPGEQLADPALEARARDLGAELRCMVCQNQSIDDSDAPLAKDLRLLVRERVKAGDSDEAVLDFLVARYGDFVLLRPRFRLETLLLWGFAPFLLVAGLLGYAVWAFRARRAGRSLDGLTDDEQARLEALLAREAEASRPS</sequence>
<keyword evidence="9" id="KW-1133">Transmembrane helix</keyword>
<evidence type="ECO:0000256" key="5">
    <source>
        <dbReference type="ARBA" id="ARBA00022748"/>
    </source>
</evidence>
<keyword evidence="6 9" id="KW-0408">Iron</keyword>
<evidence type="ECO:0000259" key="10">
    <source>
        <dbReference type="Pfam" id="PF03918"/>
    </source>
</evidence>
<feature type="transmembrane region" description="Helical" evidence="9">
    <location>
        <begin position="128"/>
        <end position="150"/>
    </location>
</feature>
<keyword evidence="2 9" id="KW-0349">Heme</keyword>
<dbReference type="GO" id="GO:0017004">
    <property type="term" value="P:cytochrome complex assembly"/>
    <property type="evidence" value="ECO:0007669"/>
    <property type="project" value="UniProtKB-KW"/>
</dbReference>
<comment type="function">
    <text evidence="7">Required for the biogenesis of c-type cytochromes. Possible subunit of a heme lyase.</text>
</comment>
<evidence type="ECO:0000256" key="3">
    <source>
        <dbReference type="ARBA" id="ARBA00022723"/>
    </source>
</evidence>
<dbReference type="GO" id="GO:0046872">
    <property type="term" value="F:metal ion binding"/>
    <property type="evidence" value="ECO:0007669"/>
    <property type="project" value="UniProtKB-KW"/>
</dbReference>
<comment type="caution">
    <text evidence="11">The sequence shown here is derived from an EMBL/GenBank/DDBJ whole genome shotgun (WGS) entry which is preliminary data.</text>
</comment>
<protein>
    <recommendedName>
        <fullName evidence="9">Cytochrome c-type biogenesis protein</fullName>
    </recommendedName>
</protein>
<dbReference type="AlphaFoldDB" id="A0A4Q9GEB5"/>
<evidence type="ECO:0000313" key="12">
    <source>
        <dbReference type="Proteomes" id="UP000291613"/>
    </source>
</evidence>
<feature type="domain" description="CcmH/CycL/Ccl2/NrfF N-terminal" evidence="10">
    <location>
        <begin position="33"/>
        <end position="174"/>
    </location>
</feature>
<keyword evidence="9" id="KW-0472">Membrane</keyword>
<name>A0A4Q9GEB5_9HYPH</name>
<feature type="signal peptide" evidence="9">
    <location>
        <begin position="1"/>
        <end position="44"/>
    </location>
</feature>
<accession>A0A4Q9GEB5</accession>
<comment type="subcellular location">
    <subcellularLocation>
        <location evidence="8">Membrane</location>
        <topology evidence="8">Single-pass membrane protein</topology>
        <orientation evidence="8">Periplasmic side</orientation>
    </subcellularLocation>
</comment>
<comment type="similarity">
    <text evidence="1 9">Belongs to the CcmH/CycL/Ccl2/NrfF family.</text>
</comment>
<evidence type="ECO:0000256" key="6">
    <source>
        <dbReference type="ARBA" id="ARBA00023004"/>
    </source>
</evidence>
<dbReference type="PANTHER" id="PTHR47870">
    <property type="entry name" value="CYTOCHROME C-TYPE BIOGENESIS PROTEIN CCMH"/>
    <property type="match status" value="1"/>
</dbReference>
<dbReference type="Pfam" id="PF03918">
    <property type="entry name" value="CcmH"/>
    <property type="match status" value="1"/>
</dbReference>
<dbReference type="GO" id="GO:0005886">
    <property type="term" value="C:plasma membrane"/>
    <property type="evidence" value="ECO:0007669"/>
    <property type="project" value="TreeGrafter"/>
</dbReference>
<evidence type="ECO:0000256" key="4">
    <source>
        <dbReference type="ARBA" id="ARBA00022729"/>
    </source>
</evidence>
<keyword evidence="5" id="KW-0201">Cytochrome c-type biogenesis</keyword>
<dbReference type="InterPro" id="IPR038297">
    <property type="entry name" value="CcmH/CycL/NrfF/Ccl2_sf"/>
</dbReference>
<keyword evidence="9" id="KW-0812">Transmembrane</keyword>
<keyword evidence="3 9" id="KW-0479">Metal-binding</keyword>
<feature type="chain" id="PRO_5021039319" description="Cytochrome c-type biogenesis protein" evidence="9">
    <location>
        <begin position="45"/>
        <end position="184"/>
    </location>
</feature>
<evidence type="ECO:0000256" key="8">
    <source>
        <dbReference type="ARBA" id="ARBA00060491"/>
    </source>
</evidence>
<evidence type="ECO:0000256" key="7">
    <source>
        <dbReference type="ARBA" id="ARBA00037230"/>
    </source>
</evidence>
<dbReference type="OrthoDB" id="9804975at2"/>
<dbReference type="InterPro" id="IPR051263">
    <property type="entry name" value="C-type_cytochrome_biogenesis"/>
</dbReference>
<dbReference type="FunFam" id="1.10.8.640:FF:000001">
    <property type="entry name" value="Cytochrome c-type biogenesis protein"/>
    <property type="match status" value="1"/>
</dbReference>
<dbReference type="InterPro" id="IPR005616">
    <property type="entry name" value="CcmH/CycL/Ccl2/NrfF_N"/>
</dbReference>
<proteinExistence type="inferred from homology"/>
<dbReference type="Gene3D" id="1.10.8.640">
    <property type="entry name" value="Cytochrome C biogenesis protein"/>
    <property type="match status" value="1"/>
</dbReference>
<dbReference type="CDD" id="cd16378">
    <property type="entry name" value="CcmH_N"/>
    <property type="match status" value="1"/>
</dbReference>
<evidence type="ECO:0000256" key="2">
    <source>
        <dbReference type="ARBA" id="ARBA00022617"/>
    </source>
</evidence>
<evidence type="ECO:0000256" key="9">
    <source>
        <dbReference type="RuleBase" id="RU364112"/>
    </source>
</evidence>
<dbReference type="PANTHER" id="PTHR47870:SF1">
    <property type="entry name" value="CYTOCHROME C-TYPE BIOGENESIS PROTEIN CCMH"/>
    <property type="match status" value="1"/>
</dbReference>
<dbReference type="Proteomes" id="UP000291613">
    <property type="component" value="Unassembled WGS sequence"/>
</dbReference>
<dbReference type="EMBL" id="SIUB01000007">
    <property type="protein sequence ID" value="TBN48693.1"/>
    <property type="molecule type" value="Genomic_DNA"/>
</dbReference>
<dbReference type="RefSeq" id="WP_131004177.1">
    <property type="nucleotide sequence ID" value="NZ_JBHSZR010000009.1"/>
</dbReference>
<keyword evidence="12" id="KW-1185">Reference proteome</keyword>
<keyword evidence="4 9" id="KW-0732">Signal</keyword>